<keyword evidence="2" id="KW-0805">Transcription regulation</keyword>
<accession>A0ABS0SWH7</accession>
<dbReference type="PANTHER" id="PTHR30126:SF98">
    <property type="entry name" value="HTH-TYPE TRANSCRIPTIONAL ACTIVATOR BAUR"/>
    <property type="match status" value="1"/>
</dbReference>
<proteinExistence type="inferred from homology"/>
<dbReference type="SUPFAM" id="SSF53850">
    <property type="entry name" value="Periplasmic binding protein-like II"/>
    <property type="match status" value="1"/>
</dbReference>
<comment type="similarity">
    <text evidence="1">Belongs to the LysR transcriptional regulatory family.</text>
</comment>
<dbReference type="InterPro" id="IPR000847">
    <property type="entry name" value="LysR_HTH_N"/>
</dbReference>
<comment type="caution">
    <text evidence="6">The sequence shown here is derived from an EMBL/GenBank/DDBJ whole genome shotgun (WGS) entry which is preliminary data.</text>
</comment>
<dbReference type="InterPro" id="IPR005119">
    <property type="entry name" value="LysR_subst-bd"/>
</dbReference>
<evidence type="ECO:0000256" key="2">
    <source>
        <dbReference type="ARBA" id="ARBA00023015"/>
    </source>
</evidence>
<evidence type="ECO:0000256" key="3">
    <source>
        <dbReference type="ARBA" id="ARBA00023125"/>
    </source>
</evidence>
<gene>
    <name evidence="6" type="ORF">I4Q42_08845</name>
</gene>
<dbReference type="InterPro" id="IPR036388">
    <property type="entry name" value="WH-like_DNA-bd_sf"/>
</dbReference>
<dbReference type="PROSITE" id="PS50931">
    <property type="entry name" value="HTH_LYSR"/>
    <property type="match status" value="1"/>
</dbReference>
<dbReference type="SUPFAM" id="SSF46785">
    <property type="entry name" value="Winged helix' DNA-binding domain"/>
    <property type="match status" value="1"/>
</dbReference>
<sequence length="311" mass="34971">MELGLKRFTGKVSDNDLRLLRTFATVVKHGGFVAAESELQIGLPSISRYIKDLEIRLGARLCERGRRGFTLTAEGARVHEACEKLFDELDLFESRVRDIHASPAGAIRIGMVDALVGDPNFRLPEVFDGYKAAYPNVHFNISTTTSNLIEQAVIENNLDIGVVFDRRPMDQLRYHFLYEEISFLYCSEDHPAWRLRQHDDRVCADDIASYDFVGYPFEHEMERLGVSGLLKRTATVTHMESIAMMIASGRYLGFLTEHQVAAMGGGKRFHKIAPEAFSYASKISVITRQGQTPPLVAAFIEQVEAARARVN</sequence>
<evidence type="ECO:0000256" key="1">
    <source>
        <dbReference type="ARBA" id="ARBA00009437"/>
    </source>
</evidence>
<dbReference type="Proteomes" id="UP000639859">
    <property type="component" value="Unassembled WGS sequence"/>
</dbReference>
<name>A0ABS0SWH7_9CAUL</name>
<evidence type="ECO:0000259" key="5">
    <source>
        <dbReference type="PROSITE" id="PS50931"/>
    </source>
</evidence>
<dbReference type="Gene3D" id="3.40.190.290">
    <property type="match status" value="1"/>
</dbReference>
<evidence type="ECO:0000256" key="4">
    <source>
        <dbReference type="ARBA" id="ARBA00023163"/>
    </source>
</evidence>
<evidence type="ECO:0000313" key="6">
    <source>
        <dbReference type="EMBL" id="MBI1683774.1"/>
    </source>
</evidence>
<dbReference type="EMBL" id="JADWOX010000004">
    <property type="protein sequence ID" value="MBI1683774.1"/>
    <property type="molecule type" value="Genomic_DNA"/>
</dbReference>
<dbReference type="Gene3D" id="1.10.10.10">
    <property type="entry name" value="Winged helix-like DNA-binding domain superfamily/Winged helix DNA-binding domain"/>
    <property type="match status" value="1"/>
</dbReference>
<dbReference type="InterPro" id="IPR036390">
    <property type="entry name" value="WH_DNA-bd_sf"/>
</dbReference>
<dbReference type="Pfam" id="PF00126">
    <property type="entry name" value="HTH_1"/>
    <property type="match status" value="1"/>
</dbReference>
<evidence type="ECO:0000313" key="7">
    <source>
        <dbReference type="Proteomes" id="UP000639859"/>
    </source>
</evidence>
<dbReference type="RefSeq" id="WP_198575699.1">
    <property type="nucleotide sequence ID" value="NZ_JADWOX010000004.1"/>
</dbReference>
<keyword evidence="4" id="KW-0804">Transcription</keyword>
<keyword evidence="7" id="KW-1185">Reference proteome</keyword>
<keyword evidence="3" id="KW-0238">DNA-binding</keyword>
<protein>
    <submittedName>
        <fullName evidence="6">LysR family transcriptional regulator</fullName>
    </submittedName>
</protein>
<dbReference type="PANTHER" id="PTHR30126">
    <property type="entry name" value="HTH-TYPE TRANSCRIPTIONAL REGULATOR"/>
    <property type="match status" value="1"/>
</dbReference>
<reference evidence="6 7" key="1">
    <citation type="submission" date="2020-11" db="EMBL/GenBank/DDBJ databases">
        <title>genome sequence of strain KACC 18849.</title>
        <authorList>
            <person name="Gao J."/>
            <person name="Zhang X."/>
        </authorList>
    </citation>
    <scope>NUCLEOTIDE SEQUENCE [LARGE SCALE GENOMIC DNA]</scope>
    <source>
        <strain evidence="6 7">KACC 18849</strain>
    </source>
</reference>
<organism evidence="6 7">
    <name type="scientific">Caulobacter hibisci</name>
    <dbReference type="NCBI Taxonomy" id="2035993"/>
    <lineage>
        <taxon>Bacteria</taxon>
        <taxon>Pseudomonadati</taxon>
        <taxon>Pseudomonadota</taxon>
        <taxon>Alphaproteobacteria</taxon>
        <taxon>Caulobacterales</taxon>
        <taxon>Caulobacteraceae</taxon>
        <taxon>Caulobacter</taxon>
    </lineage>
</organism>
<dbReference type="Pfam" id="PF03466">
    <property type="entry name" value="LysR_substrate"/>
    <property type="match status" value="1"/>
</dbReference>
<feature type="domain" description="HTH lysR-type" evidence="5">
    <location>
        <begin position="15"/>
        <end position="72"/>
    </location>
</feature>
<dbReference type="CDD" id="cd05466">
    <property type="entry name" value="PBP2_LTTR_substrate"/>
    <property type="match status" value="1"/>
</dbReference>